<dbReference type="AlphaFoldDB" id="A0A7J6PAW5"/>
<dbReference type="Proteomes" id="UP000541610">
    <property type="component" value="Unassembled WGS sequence"/>
</dbReference>
<evidence type="ECO:0000313" key="2">
    <source>
        <dbReference type="Proteomes" id="UP000541610"/>
    </source>
</evidence>
<gene>
    <name evidence="1" type="ORF">FOZ60_011303</name>
</gene>
<protein>
    <submittedName>
        <fullName evidence="1">Uncharacterized protein</fullName>
    </submittedName>
</protein>
<organism evidence="1 2">
    <name type="scientific">Perkinsus olseni</name>
    <name type="common">Perkinsus atlanticus</name>
    <dbReference type="NCBI Taxonomy" id="32597"/>
    <lineage>
        <taxon>Eukaryota</taxon>
        <taxon>Sar</taxon>
        <taxon>Alveolata</taxon>
        <taxon>Perkinsozoa</taxon>
        <taxon>Perkinsea</taxon>
        <taxon>Perkinsida</taxon>
        <taxon>Perkinsidae</taxon>
        <taxon>Perkinsus</taxon>
    </lineage>
</organism>
<comment type="caution">
    <text evidence="1">The sequence shown here is derived from an EMBL/GenBank/DDBJ whole genome shotgun (WGS) entry which is preliminary data.</text>
</comment>
<reference evidence="1 2" key="1">
    <citation type="submission" date="2020-04" db="EMBL/GenBank/DDBJ databases">
        <title>Perkinsus olseni comparative genomics.</title>
        <authorList>
            <person name="Bogema D.R."/>
        </authorList>
    </citation>
    <scope>NUCLEOTIDE SEQUENCE [LARGE SCALE GENOMIC DNA]</scope>
    <source>
        <strain evidence="1">00978-12</strain>
    </source>
</reference>
<proteinExistence type="predicted"/>
<evidence type="ECO:0000313" key="1">
    <source>
        <dbReference type="EMBL" id="KAF4693323.1"/>
    </source>
</evidence>
<dbReference type="EMBL" id="JABANP010000047">
    <property type="protein sequence ID" value="KAF4693323.1"/>
    <property type="molecule type" value="Genomic_DNA"/>
</dbReference>
<accession>A0A7J6PAW5</accession>
<sequence length="368" mass="42339">MVINVGKELLKDADVRVKAERNGWQIVIDKNDTENLQVAFAGVLITAVAVNWNEGVKSYIPRRSGRQRTIRAMNRELQRWASVTAKYVPKLKTYFVEHASYQFTGRSLNGEYQRLMHHISPGDLSFDDMQVYTLGSDQDCVKSIVERARSILEQVEVYKDGSIRRGLGIEFAKNPNYLSPFIINRHLSYHERYGQGHVKIIPNQDPREFNPYIFVSPLFLVWSEKRDQALMHAITFGVPRAEKVPKIPLSTEGLNLVRYTLRNITLSKREMFDTSHVTMMIDVGKELLKDANVRVKAEQDGWNIEIDENDAENVQMAFAEVLTIAVATNWNEEVKSYIPRRSRRNMNLRATNRMIQVDLSTRQASHAA</sequence>
<name>A0A7J6PAW5_PEROL</name>
<dbReference type="OrthoDB" id="10523221at2759"/>